<accession>A0ABV1JGB6</accession>
<keyword evidence="1" id="KW-1133">Transmembrane helix</keyword>
<protein>
    <recommendedName>
        <fullName evidence="4">ABC transporter permease</fullName>
    </recommendedName>
</protein>
<reference evidence="2 3" key="1">
    <citation type="submission" date="2024-04" db="EMBL/GenBank/DDBJ databases">
        <title>Human intestinal bacterial collection.</title>
        <authorList>
            <person name="Pauvert C."/>
            <person name="Hitch T.C.A."/>
            <person name="Clavel T."/>
        </authorList>
    </citation>
    <scope>NUCLEOTIDE SEQUENCE [LARGE SCALE GENOMIC DNA]</scope>
    <source>
        <strain evidence="2 3">CLA-KB-H42</strain>
    </source>
</reference>
<dbReference type="EMBL" id="JBBNOP010000017">
    <property type="protein sequence ID" value="MEQ3364139.1"/>
    <property type="molecule type" value="Genomic_DNA"/>
</dbReference>
<dbReference type="RefSeq" id="WP_349227917.1">
    <property type="nucleotide sequence ID" value="NZ_JBBNOP010000017.1"/>
</dbReference>
<keyword evidence="3" id="KW-1185">Reference proteome</keyword>
<sequence>MSFLGLALTHARIAGRQRALWVVSILLTVLAATLNVNTGLAFETDDVADLAFLAQLLALLPPIAYAAAFTDLVSAPARLGIAEVEASSPTSPAMLAVARVVGSLLVVALPSALVLLFCGFAQTAHGNQWAVLQAVSLFAFVTAPGALLAMSLSSLAGTVLPRAIARIAAVAAWCVAIGLTTFVPTPEPGGGFKIHLASDAVCQAFFGCSPLMDQASANVAASAPIEAVVALAAKLAIAITLLSLAGALSRSRAYRRG</sequence>
<evidence type="ECO:0000313" key="2">
    <source>
        <dbReference type="EMBL" id="MEQ3364139.1"/>
    </source>
</evidence>
<gene>
    <name evidence="2" type="ORF">AAA083_14240</name>
</gene>
<evidence type="ECO:0000256" key="1">
    <source>
        <dbReference type="SAM" id="Phobius"/>
    </source>
</evidence>
<feature type="transmembrane region" description="Helical" evidence="1">
    <location>
        <begin position="94"/>
        <end position="117"/>
    </location>
</feature>
<feature type="transmembrane region" description="Helical" evidence="1">
    <location>
        <begin position="52"/>
        <end position="73"/>
    </location>
</feature>
<keyword evidence="1" id="KW-0812">Transmembrane</keyword>
<feature type="transmembrane region" description="Helical" evidence="1">
    <location>
        <begin position="129"/>
        <end position="152"/>
    </location>
</feature>
<evidence type="ECO:0008006" key="4">
    <source>
        <dbReference type="Google" id="ProtNLM"/>
    </source>
</evidence>
<feature type="transmembrane region" description="Helical" evidence="1">
    <location>
        <begin position="227"/>
        <end position="248"/>
    </location>
</feature>
<feature type="transmembrane region" description="Helical" evidence="1">
    <location>
        <begin position="20"/>
        <end position="40"/>
    </location>
</feature>
<proteinExistence type="predicted"/>
<comment type="caution">
    <text evidence="2">The sequence shown here is derived from an EMBL/GenBank/DDBJ whole genome shotgun (WGS) entry which is preliminary data.</text>
</comment>
<dbReference type="Proteomes" id="UP001487305">
    <property type="component" value="Unassembled WGS sequence"/>
</dbReference>
<feature type="transmembrane region" description="Helical" evidence="1">
    <location>
        <begin position="164"/>
        <end position="183"/>
    </location>
</feature>
<organism evidence="2 3">
    <name type="scientific">Raoultibacter massiliensis</name>
    <dbReference type="NCBI Taxonomy" id="1852371"/>
    <lineage>
        <taxon>Bacteria</taxon>
        <taxon>Bacillati</taxon>
        <taxon>Actinomycetota</taxon>
        <taxon>Coriobacteriia</taxon>
        <taxon>Eggerthellales</taxon>
        <taxon>Eggerthellaceae</taxon>
        <taxon>Raoultibacter</taxon>
    </lineage>
</organism>
<keyword evidence="1" id="KW-0472">Membrane</keyword>
<evidence type="ECO:0000313" key="3">
    <source>
        <dbReference type="Proteomes" id="UP001487305"/>
    </source>
</evidence>
<name>A0ABV1JGB6_9ACTN</name>